<evidence type="ECO:0000313" key="3">
    <source>
        <dbReference type="Proteomes" id="UP000250235"/>
    </source>
</evidence>
<proteinExistence type="predicted"/>
<name>A0A2Z7DC84_9LAMI</name>
<organism evidence="2 3">
    <name type="scientific">Dorcoceras hygrometricum</name>
    <dbReference type="NCBI Taxonomy" id="472368"/>
    <lineage>
        <taxon>Eukaryota</taxon>
        <taxon>Viridiplantae</taxon>
        <taxon>Streptophyta</taxon>
        <taxon>Embryophyta</taxon>
        <taxon>Tracheophyta</taxon>
        <taxon>Spermatophyta</taxon>
        <taxon>Magnoliopsida</taxon>
        <taxon>eudicotyledons</taxon>
        <taxon>Gunneridae</taxon>
        <taxon>Pentapetalae</taxon>
        <taxon>asterids</taxon>
        <taxon>lamiids</taxon>
        <taxon>Lamiales</taxon>
        <taxon>Gesneriaceae</taxon>
        <taxon>Didymocarpoideae</taxon>
        <taxon>Trichosporeae</taxon>
        <taxon>Loxocarpinae</taxon>
        <taxon>Dorcoceras</taxon>
    </lineage>
</organism>
<dbReference type="Proteomes" id="UP000250235">
    <property type="component" value="Unassembled WGS sequence"/>
</dbReference>
<accession>A0A2Z7DC84</accession>
<reference evidence="2 3" key="1">
    <citation type="journal article" date="2015" name="Proc. Natl. Acad. Sci. U.S.A.">
        <title>The resurrection genome of Boea hygrometrica: A blueprint for survival of dehydration.</title>
        <authorList>
            <person name="Xiao L."/>
            <person name="Yang G."/>
            <person name="Zhang L."/>
            <person name="Yang X."/>
            <person name="Zhao S."/>
            <person name="Ji Z."/>
            <person name="Zhou Q."/>
            <person name="Hu M."/>
            <person name="Wang Y."/>
            <person name="Chen M."/>
            <person name="Xu Y."/>
            <person name="Jin H."/>
            <person name="Xiao X."/>
            <person name="Hu G."/>
            <person name="Bao F."/>
            <person name="Hu Y."/>
            <person name="Wan P."/>
            <person name="Li L."/>
            <person name="Deng X."/>
            <person name="Kuang T."/>
            <person name="Xiang C."/>
            <person name="Zhu J.K."/>
            <person name="Oliver M.J."/>
            <person name="He Y."/>
        </authorList>
    </citation>
    <scope>NUCLEOTIDE SEQUENCE [LARGE SCALE GENOMIC DNA]</scope>
    <source>
        <strain evidence="3">cv. XS01</strain>
    </source>
</reference>
<dbReference type="EMBL" id="KQ987750">
    <property type="protein sequence ID" value="KZV56904.1"/>
    <property type="molecule type" value="Genomic_DNA"/>
</dbReference>
<gene>
    <name evidence="2" type="ORF">F511_18915</name>
</gene>
<protein>
    <submittedName>
        <fullName evidence="2">Uncharacterized protein</fullName>
    </submittedName>
</protein>
<evidence type="ECO:0000313" key="2">
    <source>
        <dbReference type="EMBL" id="KZV56904.1"/>
    </source>
</evidence>
<feature type="region of interest" description="Disordered" evidence="1">
    <location>
        <begin position="40"/>
        <end position="63"/>
    </location>
</feature>
<evidence type="ECO:0000256" key="1">
    <source>
        <dbReference type="SAM" id="MobiDB-lite"/>
    </source>
</evidence>
<feature type="compositionally biased region" description="Polar residues" evidence="1">
    <location>
        <begin position="47"/>
        <end position="63"/>
    </location>
</feature>
<sequence>MRCADLYIQAQQISPNYATSKPHETTAYCATNYALRPDFSRNRKDLTNNSDFSQNQISSQKLKNTKTSRIALYVKSDDRRSIWHENCPRSSEGGKDSLEALMNTVLLHTPDHRASLKVNS</sequence>
<keyword evidence="3" id="KW-1185">Reference proteome</keyword>
<dbReference type="AlphaFoldDB" id="A0A2Z7DC84"/>